<dbReference type="PANTHER" id="PTHR28160:SF1">
    <property type="entry name" value="LARGE RIBOSOMAL SUBUNIT PROTEIN ML57"/>
    <property type="match status" value="1"/>
</dbReference>
<feature type="region of interest" description="Disordered" evidence="1">
    <location>
        <begin position="1"/>
        <end position="23"/>
    </location>
</feature>
<gene>
    <name evidence="3" type="ORF">PGQ11_010640</name>
</gene>
<dbReference type="Gene3D" id="1.10.1520.10">
    <property type="entry name" value="Ribonuclease III domain"/>
    <property type="match status" value="1"/>
</dbReference>
<protein>
    <submittedName>
        <fullName evidence="3">Ribonuclease-III-like-domain-containing protein</fullName>
    </submittedName>
</protein>
<name>A0ABR2IAC9_9PEZI</name>
<comment type="caution">
    <text evidence="3">The sequence shown here is derived from an EMBL/GenBank/DDBJ whole genome shotgun (WGS) entry which is preliminary data.</text>
</comment>
<dbReference type="InterPro" id="IPR040030">
    <property type="entry name" value="Ribosomal_mL57"/>
</dbReference>
<dbReference type="Pfam" id="PF14622">
    <property type="entry name" value="Ribonucleas_3_3"/>
    <property type="match status" value="1"/>
</dbReference>
<dbReference type="Proteomes" id="UP001390339">
    <property type="component" value="Unassembled WGS sequence"/>
</dbReference>
<feature type="region of interest" description="Disordered" evidence="1">
    <location>
        <begin position="58"/>
        <end position="88"/>
    </location>
</feature>
<evidence type="ECO:0000313" key="4">
    <source>
        <dbReference type="Proteomes" id="UP001390339"/>
    </source>
</evidence>
<keyword evidence="4" id="KW-1185">Reference proteome</keyword>
<evidence type="ECO:0000256" key="1">
    <source>
        <dbReference type="SAM" id="MobiDB-lite"/>
    </source>
</evidence>
<reference evidence="3 4" key="1">
    <citation type="journal article" date="2024" name="IMA Fungus">
        <title>Apiospora arundinis, a panoply of carbohydrate-active enzymes and secondary metabolites.</title>
        <authorList>
            <person name="Sorensen T."/>
            <person name="Petersen C."/>
            <person name="Muurmann A.T."/>
            <person name="Christiansen J.V."/>
            <person name="Brundto M.L."/>
            <person name="Overgaard C.K."/>
            <person name="Boysen A.T."/>
            <person name="Wollenberg R.D."/>
            <person name="Larsen T.O."/>
            <person name="Sorensen J.L."/>
            <person name="Nielsen K.L."/>
            <person name="Sondergaard T.E."/>
        </authorList>
    </citation>
    <scope>NUCLEOTIDE SEQUENCE [LARGE SCALE GENOMIC DNA]</scope>
    <source>
        <strain evidence="3 4">AAU 773</strain>
    </source>
</reference>
<accession>A0ABR2IAC9</accession>
<feature type="domain" description="RNase III" evidence="2">
    <location>
        <begin position="205"/>
        <end position="286"/>
    </location>
</feature>
<evidence type="ECO:0000313" key="3">
    <source>
        <dbReference type="EMBL" id="KAK8859906.1"/>
    </source>
</evidence>
<feature type="compositionally biased region" description="Low complexity" evidence="1">
    <location>
        <begin position="1"/>
        <end position="20"/>
    </location>
</feature>
<sequence length="288" mass="31390">MALNSSRSAAQLARQALQSSTKSAIVTRPLAAASIQNRSFSSSSRTLEDASFAASAPLSENAAPRWDHTPQRMKAPFSPHITKDPSRSVWKVNDSPQKLDDALNHLLGHGGDRLLPEELKWLAVTHKSFDQGRRGFNDRLAFLGKQIATAEAMQGILSSQFTAPPPVEGVIGEVVNGMAQESRGIPEDIYGDRREPFQHAALERTDELSSVQAMDVLSLKKLQRLAVETGIAEVVRWKPRKPESLKASGMVPVHGGAIYAIIGAISLQHGGKVASRVVRERILRKLKN</sequence>
<proteinExistence type="predicted"/>
<dbReference type="InterPro" id="IPR000999">
    <property type="entry name" value="RNase_III_dom"/>
</dbReference>
<dbReference type="InterPro" id="IPR036389">
    <property type="entry name" value="RNase_III_sf"/>
</dbReference>
<evidence type="ECO:0000259" key="2">
    <source>
        <dbReference type="Pfam" id="PF14622"/>
    </source>
</evidence>
<dbReference type="EMBL" id="JAPCWZ010000006">
    <property type="protein sequence ID" value="KAK8859906.1"/>
    <property type="molecule type" value="Genomic_DNA"/>
</dbReference>
<dbReference type="PANTHER" id="PTHR28160">
    <property type="entry name" value="54S RIBOSOMAL PROTEIN L15, MITOCHONDRIAL"/>
    <property type="match status" value="1"/>
</dbReference>
<organism evidence="3 4">
    <name type="scientific">Apiospora arundinis</name>
    <dbReference type="NCBI Taxonomy" id="335852"/>
    <lineage>
        <taxon>Eukaryota</taxon>
        <taxon>Fungi</taxon>
        <taxon>Dikarya</taxon>
        <taxon>Ascomycota</taxon>
        <taxon>Pezizomycotina</taxon>
        <taxon>Sordariomycetes</taxon>
        <taxon>Xylariomycetidae</taxon>
        <taxon>Amphisphaeriales</taxon>
        <taxon>Apiosporaceae</taxon>
        <taxon>Apiospora</taxon>
    </lineage>
</organism>